<name>A0A3A5MFD8_9MICO</name>
<proteinExistence type="predicted"/>
<organism evidence="1 2">
    <name type="scientific">Cryobacterium melibiosiphilum</name>
    <dbReference type="NCBI Taxonomy" id="995039"/>
    <lineage>
        <taxon>Bacteria</taxon>
        <taxon>Bacillati</taxon>
        <taxon>Actinomycetota</taxon>
        <taxon>Actinomycetes</taxon>
        <taxon>Micrococcales</taxon>
        <taxon>Microbacteriaceae</taxon>
        <taxon>Cryobacterium</taxon>
    </lineage>
</organism>
<dbReference type="EMBL" id="QZVS01000085">
    <property type="protein sequence ID" value="RJT88132.1"/>
    <property type="molecule type" value="Genomic_DNA"/>
</dbReference>
<gene>
    <name evidence="1" type="ORF">D6T64_12155</name>
</gene>
<comment type="caution">
    <text evidence="1">The sequence shown here is derived from an EMBL/GenBank/DDBJ whole genome shotgun (WGS) entry which is preliminary data.</text>
</comment>
<accession>A0A3A5MFD8</accession>
<reference evidence="1 2" key="1">
    <citation type="submission" date="2018-09" db="EMBL/GenBank/DDBJ databases">
        <title>Novel species of Cryobacterium.</title>
        <authorList>
            <person name="Liu Q."/>
            <person name="Xin Y.-H."/>
        </authorList>
    </citation>
    <scope>NUCLEOTIDE SEQUENCE [LARGE SCALE GENOMIC DNA]</scope>
    <source>
        <strain evidence="1 2">Hh39</strain>
    </source>
</reference>
<keyword evidence="2" id="KW-1185">Reference proteome</keyword>
<dbReference type="RefSeq" id="WP_119974940.1">
    <property type="nucleotide sequence ID" value="NZ_JBHSQA010000012.1"/>
</dbReference>
<dbReference type="AlphaFoldDB" id="A0A3A5MFD8"/>
<sequence length="163" mass="16523">MARTGNNTRIAALGTYGGSPTFAADLTEIAGDAAKIIGESESTVSALPTSGNWPGRCIYVTATKALYISDGGTGWQKITGLTRAGTHSGTTSQGGDLFITFDPPFTSVCTGLVVTDSNTGGGIGPVPLKVVSRTATTGTVRVMNGSAAVVSFTTSFNYIAFGD</sequence>
<protein>
    <submittedName>
        <fullName evidence="1">Uncharacterized protein</fullName>
    </submittedName>
</protein>
<dbReference type="OrthoDB" id="10010436at2"/>
<evidence type="ECO:0000313" key="1">
    <source>
        <dbReference type="EMBL" id="RJT88132.1"/>
    </source>
</evidence>
<dbReference type="Gene3D" id="2.60.40.3940">
    <property type="match status" value="1"/>
</dbReference>
<evidence type="ECO:0000313" key="2">
    <source>
        <dbReference type="Proteomes" id="UP000272015"/>
    </source>
</evidence>
<dbReference type="Proteomes" id="UP000272015">
    <property type="component" value="Unassembled WGS sequence"/>
</dbReference>